<organism evidence="2 3">
    <name type="scientific">Candidatus Brennerbacteria bacterium CG11_big_fil_rev_8_21_14_0_20_43_10</name>
    <dbReference type="NCBI Taxonomy" id="1974523"/>
    <lineage>
        <taxon>Bacteria</taxon>
        <taxon>Candidatus Brenneribacteriota</taxon>
    </lineage>
</organism>
<evidence type="ECO:0000313" key="3">
    <source>
        <dbReference type="Proteomes" id="UP000236846"/>
    </source>
</evidence>
<evidence type="ECO:0000259" key="1">
    <source>
        <dbReference type="Pfam" id="PF01243"/>
    </source>
</evidence>
<dbReference type="SUPFAM" id="SSF50475">
    <property type="entry name" value="FMN-binding split barrel"/>
    <property type="match status" value="1"/>
</dbReference>
<dbReference type="Pfam" id="PF01243">
    <property type="entry name" value="PNPOx_N"/>
    <property type="match status" value="1"/>
</dbReference>
<proteinExistence type="predicted"/>
<sequence length="159" mass="18271">MKNMELTKQHVLDFLKTQKLMAVATYGDFPWIASVYYTFDNDLNLYFLSSPSTLHCKFIQQNSQVAVSIADSAQSIAKPKKGLQVWGIAEQISDAAKIMHALKMWKDFLGVIDQELTYKNMVTKVVSGRMYRITPKRIKLFDQELFKDVEDGEEPILEL</sequence>
<dbReference type="AlphaFoldDB" id="A0A2H0PV97"/>
<dbReference type="Gene3D" id="2.30.110.10">
    <property type="entry name" value="Electron Transport, Fmn-binding Protein, Chain A"/>
    <property type="match status" value="1"/>
</dbReference>
<protein>
    <recommendedName>
        <fullName evidence="1">Pyridoxamine 5'-phosphate oxidase N-terminal domain-containing protein</fullName>
    </recommendedName>
</protein>
<reference evidence="2 3" key="1">
    <citation type="submission" date="2017-09" db="EMBL/GenBank/DDBJ databases">
        <title>Depth-based differentiation of microbial function through sediment-hosted aquifers and enrichment of novel symbionts in the deep terrestrial subsurface.</title>
        <authorList>
            <person name="Probst A.J."/>
            <person name="Ladd B."/>
            <person name="Jarett J.K."/>
            <person name="Geller-Mcgrath D.E."/>
            <person name="Sieber C.M."/>
            <person name="Emerson J.B."/>
            <person name="Anantharaman K."/>
            <person name="Thomas B.C."/>
            <person name="Malmstrom R."/>
            <person name="Stieglmeier M."/>
            <person name="Klingl A."/>
            <person name="Woyke T."/>
            <person name="Ryan C.M."/>
            <person name="Banfield J.F."/>
        </authorList>
    </citation>
    <scope>NUCLEOTIDE SEQUENCE [LARGE SCALE GENOMIC DNA]</scope>
    <source>
        <strain evidence="2">CG11_big_fil_rev_8_21_14_0_20_43_10</strain>
    </source>
</reference>
<dbReference type="InterPro" id="IPR011576">
    <property type="entry name" value="Pyridox_Oxase_N"/>
</dbReference>
<gene>
    <name evidence="2" type="ORF">COV41_02875</name>
</gene>
<name>A0A2H0PV97_9BACT</name>
<comment type="caution">
    <text evidence="2">The sequence shown here is derived from an EMBL/GenBank/DDBJ whole genome shotgun (WGS) entry which is preliminary data.</text>
</comment>
<feature type="domain" description="Pyridoxamine 5'-phosphate oxidase N-terminal" evidence="1">
    <location>
        <begin position="8"/>
        <end position="98"/>
    </location>
</feature>
<dbReference type="InterPro" id="IPR012349">
    <property type="entry name" value="Split_barrel_FMN-bd"/>
</dbReference>
<dbReference type="Proteomes" id="UP000236846">
    <property type="component" value="Unassembled WGS sequence"/>
</dbReference>
<evidence type="ECO:0000313" key="2">
    <source>
        <dbReference type="EMBL" id="PIR25426.1"/>
    </source>
</evidence>
<dbReference type="EMBL" id="PCXE01000057">
    <property type="protein sequence ID" value="PIR25426.1"/>
    <property type="molecule type" value="Genomic_DNA"/>
</dbReference>
<accession>A0A2H0PV97</accession>